<proteinExistence type="predicted"/>
<keyword evidence="3" id="KW-1185">Reference proteome</keyword>
<name>A0A6G1X2M2_9BACI</name>
<keyword evidence="1" id="KW-1133">Transmembrane helix</keyword>
<comment type="caution">
    <text evidence="2">The sequence shown here is derived from an EMBL/GenBank/DDBJ whole genome shotgun (WGS) entry which is preliminary data.</text>
</comment>
<dbReference type="AlphaFoldDB" id="A0A6G1X2M2"/>
<evidence type="ECO:0000313" key="3">
    <source>
        <dbReference type="Proteomes" id="UP000480185"/>
    </source>
</evidence>
<reference evidence="2 3" key="1">
    <citation type="submission" date="2019-11" db="EMBL/GenBank/DDBJ databases">
        <authorList>
            <person name="Li J."/>
        </authorList>
    </citation>
    <scope>NUCLEOTIDE SEQUENCE [LARGE SCALE GENOMIC DNA]</scope>
    <source>
        <strain evidence="2 3">J4</strain>
    </source>
</reference>
<dbReference type="Proteomes" id="UP000480185">
    <property type="component" value="Unassembled WGS sequence"/>
</dbReference>
<sequence length="36" mass="3739">MTGSAIAMFVIGGVIIWGGLIASIVYARKVAKSKTQ</sequence>
<accession>A0A6G1X2M2</accession>
<protein>
    <submittedName>
        <fullName evidence="2">MetS family NSS transporter small subunit</fullName>
    </submittedName>
</protein>
<evidence type="ECO:0000313" key="2">
    <source>
        <dbReference type="EMBL" id="MRG85169.1"/>
    </source>
</evidence>
<dbReference type="NCBIfam" id="NF033493">
    <property type="entry name" value="MetS_like_NSS"/>
    <property type="match status" value="1"/>
</dbReference>
<dbReference type="RefSeq" id="WP_153727112.1">
    <property type="nucleotide sequence ID" value="NZ_WJNH01000001.1"/>
</dbReference>
<organism evidence="2 3">
    <name type="scientific">Salinibacillus xinjiangensis</name>
    <dbReference type="NCBI Taxonomy" id="1229268"/>
    <lineage>
        <taxon>Bacteria</taxon>
        <taxon>Bacillati</taxon>
        <taxon>Bacillota</taxon>
        <taxon>Bacilli</taxon>
        <taxon>Bacillales</taxon>
        <taxon>Bacillaceae</taxon>
        <taxon>Salinibacillus</taxon>
    </lineage>
</organism>
<feature type="transmembrane region" description="Helical" evidence="1">
    <location>
        <begin position="6"/>
        <end position="27"/>
    </location>
</feature>
<keyword evidence="1" id="KW-0812">Transmembrane</keyword>
<evidence type="ECO:0000256" key="1">
    <source>
        <dbReference type="SAM" id="Phobius"/>
    </source>
</evidence>
<gene>
    <name evidence="2" type="ORF">GH754_02370</name>
</gene>
<dbReference type="EMBL" id="WJNH01000001">
    <property type="protein sequence ID" value="MRG85169.1"/>
    <property type="molecule type" value="Genomic_DNA"/>
</dbReference>
<keyword evidence="1" id="KW-0472">Membrane</keyword>